<keyword evidence="1" id="KW-1185">Reference proteome</keyword>
<evidence type="ECO:0000313" key="2">
    <source>
        <dbReference type="RefSeq" id="XP_009804971.1"/>
    </source>
</evidence>
<accession>A0A1U7YSQ9</accession>
<proteinExistence type="predicted"/>
<name>A0A1U7YSQ9_NICSY</name>
<evidence type="ECO:0000313" key="1">
    <source>
        <dbReference type="Proteomes" id="UP000189701"/>
    </source>
</evidence>
<dbReference type="Proteomes" id="UP000189701">
    <property type="component" value="Unplaced"/>
</dbReference>
<protein>
    <submittedName>
        <fullName evidence="2">Uncharacterized protein LOC104250113</fullName>
    </submittedName>
</protein>
<sequence>MVGPELPLKYQNWYINARQNKIPSLKIGALATYFVCRKKKNGLSFSQKKTLRNQPLCLFFSSNHPLIFPDALLHQLFSNLHFRKRNETISKIPHALVKKAFYWDSLIDREVKRLWGSKAARRYCDFMCNIKKEKDIVQPDFVPKDVWDNWMELWKDPKCVKKSAKNRCGGGTAVAIGTHTGGSVTIGEHRKTCKYILRKG</sequence>
<dbReference type="AlphaFoldDB" id="A0A1U7YSQ9"/>
<organism evidence="1 2">
    <name type="scientific">Nicotiana sylvestris</name>
    <name type="common">Wood tobacco</name>
    <name type="synonym">South American tobacco</name>
    <dbReference type="NCBI Taxonomy" id="4096"/>
    <lineage>
        <taxon>Eukaryota</taxon>
        <taxon>Viridiplantae</taxon>
        <taxon>Streptophyta</taxon>
        <taxon>Embryophyta</taxon>
        <taxon>Tracheophyta</taxon>
        <taxon>Spermatophyta</taxon>
        <taxon>Magnoliopsida</taxon>
        <taxon>eudicotyledons</taxon>
        <taxon>Gunneridae</taxon>
        <taxon>Pentapetalae</taxon>
        <taxon>asterids</taxon>
        <taxon>lamiids</taxon>
        <taxon>Solanales</taxon>
        <taxon>Solanaceae</taxon>
        <taxon>Nicotianoideae</taxon>
        <taxon>Nicotianeae</taxon>
        <taxon>Nicotiana</taxon>
    </lineage>
</organism>
<reference evidence="1" key="1">
    <citation type="journal article" date="2013" name="Genome Biol.">
        <title>Reference genomes and transcriptomes of Nicotiana sylvestris and Nicotiana tomentosiformis.</title>
        <authorList>
            <person name="Sierro N."/>
            <person name="Battey J.N."/>
            <person name="Ouadi S."/>
            <person name="Bovet L."/>
            <person name="Goepfert S."/>
            <person name="Bakaher N."/>
            <person name="Peitsch M.C."/>
            <person name="Ivanov N.V."/>
        </authorList>
    </citation>
    <scope>NUCLEOTIDE SEQUENCE [LARGE SCALE GENOMIC DNA]</scope>
</reference>
<dbReference type="STRING" id="4096.A0A1U7YSQ9"/>
<gene>
    <name evidence="2" type="primary">LOC104250113</name>
</gene>
<dbReference type="RefSeq" id="XP_009804971.1">
    <property type="nucleotide sequence ID" value="XM_009806669.1"/>
</dbReference>
<reference evidence="2" key="2">
    <citation type="submission" date="2025-08" db="UniProtKB">
        <authorList>
            <consortium name="RefSeq"/>
        </authorList>
    </citation>
    <scope>IDENTIFICATION</scope>
    <source>
        <tissue evidence="2">Leaf</tissue>
    </source>
</reference>